<feature type="compositionally biased region" description="Acidic residues" evidence="5">
    <location>
        <begin position="521"/>
        <end position="536"/>
    </location>
</feature>
<dbReference type="KEGG" id="nfu:107394802"/>
<evidence type="ECO:0000256" key="6">
    <source>
        <dbReference type="SAM" id="Phobius"/>
    </source>
</evidence>
<feature type="compositionally biased region" description="Basic and acidic residues" evidence="5">
    <location>
        <begin position="344"/>
        <end position="355"/>
    </location>
</feature>
<dbReference type="EMBL" id="JAAVVJ010000012">
    <property type="protein sequence ID" value="KAF7211250.1"/>
    <property type="molecule type" value="Genomic_DNA"/>
</dbReference>
<feature type="compositionally biased region" description="Basic and acidic residues" evidence="5">
    <location>
        <begin position="368"/>
        <end position="382"/>
    </location>
</feature>
<dbReference type="GO" id="GO:0005540">
    <property type="term" value="F:hyaluronic acid binding"/>
    <property type="evidence" value="ECO:0007669"/>
    <property type="project" value="InterPro"/>
</dbReference>
<feature type="transmembrane region" description="Helical" evidence="6">
    <location>
        <begin position="769"/>
        <end position="790"/>
    </location>
</feature>
<evidence type="ECO:0000256" key="2">
    <source>
        <dbReference type="ARBA" id="ARBA00022729"/>
    </source>
</evidence>
<feature type="signal peptide" evidence="7">
    <location>
        <begin position="1"/>
        <end position="28"/>
    </location>
</feature>
<dbReference type="InterPro" id="IPR016187">
    <property type="entry name" value="CTDL_fold"/>
</dbReference>
<feature type="region of interest" description="Disordered" evidence="5">
    <location>
        <begin position="326"/>
        <end position="686"/>
    </location>
</feature>
<dbReference type="RefSeq" id="XP_015829411.3">
    <property type="nucleotide sequence ID" value="XM_015973925.3"/>
</dbReference>
<sequence length="822" mass="92750">MHNYWKETVQSLLFAILACLLVTPAVSADGRVFVLDQRNLSGLQGFRDAQQACSSQHARLAAVEELHHAVAECFFSECTRGWLHGGAVGTTVCNAEGSSLKTVKVRVENATEDAAHLRAFCIKDKAEACGDPPSFPNAHLQEQSGSEMGDELLYKCVPGYVMPTGHAAFSLLCDSCGEWYGAVQICIKDDTVSQVDYEDKFEDSYEHTDRSHESSEKDHDELYEEVFGGAPQDGKSSLKEQETRFRFSVEENQDLQKEHEMGGMVIDNKRLFQGGADQVNNEEKGRSKVVGTDAAATTEEPVSLLSQKHLFWFPSEAFQEKGLSFSTDSVTQTTQRVSGSQSQESKENESLERHRLSPQLDVDDRDDGQDRFEDHDDSRHDEDQDDPDDHNDRDDPEDQHDHDDHDDHDDQDDLDDHDDQDDLDDHDDHHTDDPGDVDSRQEDDDLLKHKGQPHDFDRRDRHKDRDDHDDHHDMGEHEEDKDRVHYGTREYDDQDNAHDEHHSHEDRDDETEDQRNKNGEDVDVSEEHPEDDDHDDDDHRDTHDDLKDKYDDSYDDFDSHEDDDGPMHAIFSIAKEGWPNITQRGTGGKTTKGQTWLDGYPVQDAEISDSTKKPPRSEDGKTTEKPNEVEVRRQVPHTSSSDKVYSPTMAPDQEVVKKVRPGIRTPGTSHDQLEHSDSPSYSDTLDYDTQQVAPTHSWLDELTEHPFLDHGPAPPAHNSDIFTGAMGEHAVHNLPGEMGEVEGEMGEAMCVGEHCPPHPPKSASRGPTVAAIIVVMCAVAMAVIFGVWCYRRQQQKSSIYEMNEKGPAQTRPGQQIEMQQKV</sequence>
<dbReference type="PROSITE" id="PS50963">
    <property type="entry name" value="LINK_2"/>
    <property type="match status" value="1"/>
</dbReference>
<gene>
    <name evidence="11" type="primary">SUSD5</name>
    <name evidence="10" type="synonym">susd5</name>
    <name evidence="10" type="ORF">G4P62_017433</name>
</gene>
<evidence type="ECO:0000313" key="11">
    <source>
        <dbReference type="EMBL" id="SBP58345.1"/>
    </source>
</evidence>
<feature type="domain" description="Link" evidence="9">
    <location>
        <begin position="31"/>
        <end position="123"/>
    </location>
</feature>
<dbReference type="FunFam" id="2.10.70.10:FF:000050">
    <property type="entry name" value="sushi domain-containing protein 5"/>
    <property type="match status" value="1"/>
</dbReference>
<dbReference type="Pfam" id="PF00193">
    <property type="entry name" value="Xlink"/>
    <property type="match status" value="1"/>
</dbReference>
<feature type="region of interest" description="Disordered" evidence="5">
    <location>
        <begin position="277"/>
        <end position="299"/>
    </location>
</feature>
<protein>
    <submittedName>
        <fullName evidence="11">Sushi domain containing 5</fullName>
    </submittedName>
</protein>
<dbReference type="GeneID" id="107394802"/>
<dbReference type="InterPro" id="IPR000538">
    <property type="entry name" value="Link_dom"/>
</dbReference>
<feature type="compositionally biased region" description="Acidic residues" evidence="5">
    <location>
        <begin position="383"/>
        <end position="398"/>
    </location>
</feature>
<dbReference type="InterPro" id="IPR000436">
    <property type="entry name" value="Sushi_SCR_CCP_dom"/>
</dbReference>
<dbReference type="Gene3D" id="2.10.70.10">
    <property type="entry name" value="Complement Module, domain 1"/>
    <property type="match status" value="1"/>
</dbReference>
<dbReference type="PANTHER" id="PTHR32493">
    <property type="entry name" value="SUSHI DOMAIN-CONTAINING PROTEIN 5"/>
    <property type="match status" value="1"/>
</dbReference>
<evidence type="ECO:0000256" key="3">
    <source>
        <dbReference type="ARBA" id="ARBA00023157"/>
    </source>
</evidence>
<evidence type="ECO:0000256" key="4">
    <source>
        <dbReference type="PROSITE-ProRule" id="PRU00302"/>
    </source>
</evidence>
<dbReference type="InterPro" id="IPR035976">
    <property type="entry name" value="Sushi/SCR/CCP_sf"/>
</dbReference>
<feature type="compositionally biased region" description="Basic and acidic residues" evidence="5">
    <location>
        <begin position="537"/>
        <end position="552"/>
    </location>
</feature>
<dbReference type="SMART" id="SM00032">
    <property type="entry name" value="CCP"/>
    <property type="match status" value="1"/>
</dbReference>
<reference evidence="11" key="1">
    <citation type="submission" date="2016-05" db="EMBL/GenBank/DDBJ databases">
        <authorList>
            <person name="Lavstsen T."/>
            <person name="Jespersen J.S."/>
        </authorList>
    </citation>
    <scope>NUCLEOTIDE SEQUENCE</scope>
    <source>
        <tissue evidence="11">Brain</tissue>
    </source>
</reference>
<dbReference type="CDD" id="cd00033">
    <property type="entry name" value="CCP"/>
    <property type="match status" value="1"/>
</dbReference>
<dbReference type="GO" id="GO:0007155">
    <property type="term" value="P:cell adhesion"/>
    <property type="evidence" value="ECO:0007669"/>
    <property type="project" value="InterPro"/>
</dbReference>
<feature type="compositionally biased region" description="Basic and acidic residues" evidence="5">
    <location>
        <begin position="609"/>
        <end position="633"/>
    </location>
</feature>
<dbReference type="EMBL" id="HADY01019860">
    <property type="protein sequence ID" value="SBP58345.1"/>
    <property type="molecule type" value="Transcribed_RNA"/>
</dbReference>
<feature type="chain" id="PRO_5008366092" evidence="7">
    <location>
        <begin position="29"/>
        <end position="822"/>
    </location>
</feature>
<evidence type="ECO:0000256" key="5">
    <source>
        <dbReference type="SAM" id="MobiDB-lite"/>
    </source>
</evidence>
<dbReference type="CTD" id="26032"/>
<reference evidence="10" key="3">
    <citation type="submission" date="2020-03" db="EMBL/GenBank/DDBJ databases">
        <title>Intra-Species Differences in Population Size shape Life History and Genome Evolution.</title>
        <authorList>
            <person name="Willemsen D."/>
            <person name="Cui R."/>
            <person name="Valenzano D.R."/>
        </authorList>
    </citation>
    <scope>NUCLEOTIDE SEQUENCE</scope>
    <source>
        <strain evidence="10">GRZ</strain>
        <tissue evidence="10">Whole</tissue>
    </source>
</reference>
<evidence type="ECO:0000256" key="7">
    <source>
        <dbReference type="SAM" id="SignalP"/>
    </source>
</evidence>
<feature type="compositionally biased region" description="Basic and acidic residues" evidence="5">
    <location>
        <begin position="426"/>
        <end position="506"/>
    </location>
</feature>
<reference evidence="11" key="2">
    <citation type="submission" date="2016-06" db="EMBL/GenBank/DDBJ databases">
        <title>The genome of a short-lived fish provides insights into sex chromosome evolution and the genetic control of aging.</title>
        <authorList>
            <person name="Reichwald K."/>
            <person name="Felder M."/>
            <person name="Petzold A."/>
            <person name="Koch P."/>
            <person name="Groth M."/>
            <person name="Platzer M."/>
        </authorList>
    </citation>
    <scope>NUCLEOTIDE SEQUENCE</scope>
    <source>
        <tissue evidence="11">Brain</tissue>
    </source>
</reference>
<organism evidence="11">
    <name type="scientific">Nothobranchius furzeri</name>
    <name type="common">Turquoise killifish</name>
    <dbReference type="NCBI Taxonomy" id="105023"/>
    <lineage>
        <taxon>Eukaryota</taxon>
        <taxon>Metazoa</taxon>
        <taxon>Chordata</taxon>
        <taxon>Craniata</taxon>
        <taxon>Vertebrata</taxon>
        <taxon>Euteleostomi</taxon>
        <taxon>Actinopterygii</taxon>
        <taxon>Neopterygii</taxon>
        <taxon>Teleostei</taxon>
        <taxon>Neoteleostei</taxon>
        <taxon>Acanthomorphata</taxon>
        <taxon>Ovalentaria</taxon>
        <taxon>Atherinomorphae</taxon>
        <taxon>Cyprinodontiformes</taxon>
        <taxon>Nothobranchiidae</taxon>
        <taxon>Nothobranchius</taxon>
    </lineage>
</organism>
<dbReference type="AlphaFoldDB" id="A0A1A8AVS9"/>
<keyword evidence="3" id="KW-1015">Disulfide bond</keyword>
<dbReference type="PROSITE" id="PS51257">
    <property type="entry name" value="PROKAR_LIPOPROTEIN"/>
    <property type="match status" value="1"/>
</dbReference>
<dbReference type="PROSITE" id="PS50923">
    <property type="entry name" value="SUSHI"/>
    <property type="match status" value="1"/>
</dbReference>
<dbReference type="InterPro" id="IPR053298">
    <property type="entry name" value="Sushi_domain_protein"/>
</dbReference>
<evidence type="ECO:0000259" key="9">
    <source>
        <dbReference type="PROSITE" id="PS50963"/>
    </source>
</evidence>
<feature type="domain" description="Sushi" evidence="8">
    <location>
        <begin position="127"/>
        <end position="188"/>
    </location>
</feature>
<dbReference type="Proteomes" id="UP000822369">
    <property type="component" value="Chromosome 12"/>
</dbReference>
<evidence type="ECO:0000259" key="8">
    <source>
        <dbReference type="PROSITE" id="PS50923"/>
    </source>
</evidence>
<proteinExistence type="predicted"/>
<dbReference type="OrthoDB" id="9936131at2759"/>
<dbReference type="SMART" id="SM00445">
    <property type="entry name" value="LINK"/>
    <property type="match status" value="1"/>
</dbReference>
<keyword evidence="6" id="KW-0812">Transmembrane</keyword>
<feature type="compositionally biased region" description="Acidic residues" evidence="5">
    <location>
        <begin position="406"/>
        <end position="425"/>
    </location>
</feature>
<name>A0A1A8AVS9_NOTFU</name>
<dbReference type="SUPFAM" id="SSF57535">
    <property type="entry name" value="Complement control module/SCR domain"/>
    <property type="match status" value="1"/>
</dbReference>
<dbReference type="Gene3D" id="3.10.100.10">
    <property type="entry name" value="Mannose-Binding Protein A, subunit A"/>
    <property type="match status" value="1"/>
</dbReference>
<dbReference type="GO" id="GO:0007219">
    <property type="term" value="P:Notch signaling pathway"/>
    <property type="evidence" value="ECO:0007669"/>
    <property type="project" value="TreeGrafter"/>
</dbReference>
<dbReference type="OMA" id="YGQVQAC"/>
<dbReference type="InterPro" id="IPR016186">
    <property type="entry name" value="C-type_lectin-like/link_sf"/>
</dbReference>
<evidence type="ECO:0000313" key="10">
    <source>
        <dbReference type="EMBL" id="KAF7211250.1"/>
    </source>
</evidence>
<accession>A0A1A8AVS9</accession>
<feature type="compositionally biased region" description="Polar residues" evidence="5">
    <location>
        <begin position="326"/>
        <end position="343"/>
    </location>
</feature>
<dbReference type="PANTHER" id="PTHR32493:SF0">
    <property type="entry name" value="SUSHI DOMAIN-CONTAINING PROTEIN 5"/>
    <property type="match status" value="1"/>
</dbReference>
<evidence type="ECO:0000256" key="1">
    <source>
        <dbReference type="ARBA" id="ARBA00022659"/>
    </source>
</evidence>
<keyword evidence="6" id="KW-0472">Membrane</keyword>
<comment type="caution">
    <text evidence="4">Lacks conserved residue(s) required for the propagation of feature annotation.</text>
</comment>
<dbReference type="Pfam" id="PF00084">
    <property type="entry name" value="Sushi"/>
    <property type="match status" value="1"/>
</dbReference>
<keyword evidence="2 7" id="KW-0732">Signal</keyword>
<keyword evidence="1 4" id="KW-0768">Sushi</keyword>
<feature type="compositionally biased region" description="Acidic residues" evidence="5">
    <location>
        <begin position="553"/>
        <end position="564"/>
    </location>
</feature>
<keyword evidence="6" id="KW-1133">Transmembrane helix</keyword>
<dbReference type="SUPFAM" id="SSF56436">
    <property type="entry name" value="C-type lectin-like"/>
    <property type="match status" value="1"/>
</dbReference>